<dbReference type="Proteomes" id="UP001054945">
    <property type="component" value="Unassembled WGS sequence"/>
</dbReference>
<dbReference type="EMBL" id="BPLR01009172">
    <property type="protein sequence ID" value="GIY30082.1"/>
    <property type="molecule type" value="Genomic_DNA"/>
</dbReference>
<comment type="caution">
    <text evidence="1">The sequence shown here is derived from an EMBL/GenBank/DDBJ whole genome shotgun (WGS) entry which is preliminary data.</text>
</comment>
<protein>
    <submittedName>
        <fullName evidence="1">Uncharacterized protein</fullName>
    </submittedName>
</protein>
<accession>A0AAV4S976</accession>
<keyword evidence="2" id="KW-1185">Reference proteome</keyword>
<evidence type="ECO:0000313" key="1">
    <source>
        <dbReference type="EMBL" id="GIY30082.1"/>
    </source>
</evidence>
<sequence>MILYLNNNLYGHEGASSGRSIFVSPLDATEIGLTSFKKEALNHKENDLNLIFKKNDPVHWKHQPVTPVHLQFFRLIFVSGLTFRAVPVPEKHHKQAPCSTLPVPLRLRNRPPYRVLLKLN</sequence>
<gene>
    <name evidence="1" type="ORF">CEXT_443571</name>
</gene>
<evidence type="ECO:0000313" key="2">
    <source>
        <dbReference type="Proteomes" id="UP001054945"/>
    </source>
</evidence>
<dbReference type="AlphaFoldDB" id="A0AAV4S976"/>
<proteinExistence type="predicted"/>
<organism evidence="1 2">
    <name type="scientific">Caerostris extrusa</name>
    <name type="common">Bark spider</name>
    <name type="synonym">Caerostris bankana</name>
    <dbReference type="NCBI Taxonomy" id="172846"/>
    <lineage>
        <taxon>Eukaryota</taxon>
        <taxon>Metazoa</taxon>
        <taxon>Ecdysozoa</taxon>
        <taxon>Arthropoda</taxon>
        <taxon>Chelicerata</taxon>
        <taxon>Arachnida</taxon>
        <taxon>Araneae</taxon>
        <taxon>Araneomorphae</taxon>
        <taxon>Entelegynae</taxon>
        <taxon>Araneoidea</taxon>
        <taxon>Araneidae</taxon>
        <taxon>Caerostris</taxon>
    </lineage>
</organism>
<name>A0AAV4S976_CAEEX</name>
<reference evidence="1 2" key="1">
    <citation type="submission" date="2021-06" db="EMBL/GenBank/DDBJ databases">
        <title>Caerostris extrusa draft genome.</title>
        <authorList>
            <person name="Kono N."/>
            <person name="Arakawa K."/>
        </authorList>
    </citation>
    <scope>NUCLEOTIDE SEQUENCE [LARGE SCALE GENOMIC DNA]</scope>
</reference>